<dbReference type="InterPro" id="IPR025257">
    <property type="entry name" value="MINDY-3/4_CD"/>
</dbReference>
<dbReference type="Proteomes" id="UP000007800">
    <property type="component" value="Unassembled WGS sequence"/>
</dbReference>
<proteinExistence type="inferred from homology"/>
<dbReference type="GO" id="GO:0006508">
    <property type="term" value="P:proteolysis"/>
    <property type="evidence" value="ECO:0007669"/>
    <property type="project" value="UniProtKB-KW"/>
</dbReference>
<sequence length="233" mass="25842">MPSRVLSLILTRGGPAVCRSDMDDPSSVLVGMFGHCSQELVNLCLLGRCVSNVFDGEESMGGGMMLRGVPVEVPVVVGYITELEALRYVTVGSQYKNPLLPFWVIGSPNHYTLLYSRNINCVKRNPVSVVKDKLKDAFDANCTDEGIATVEQMDKMIAIDLPDELVCELARAVVVAMVKKEALEGSIVLYDTFQSIFCKALFGESKLEELETSLSRPSAYSLYEEEFMMPYWK</sequence>
<dbReference type="GO" id="GO:1990380">
    <property type="term" value="F:K48-linked deubiquitinase activity"/>
    <property type="evidence" value="ECO:0007669"/>
    <property type="project" value="InterPro"/>
</dbReference>
<dbReference type="Pfam" id="PF13898">
    <property type="entry name" value="MINDY-3_4_CD"/>
    <property type="match status" value="1"/>
</dbReference>
<keyword evidence="4" id="KW-1185">Reference proteome</keyword>
<dbReference type="PANTHER" id="PTHR12473">
    <property type="entry name" value="UBIQUITIN CARBOXYL-TERMINAL HYDROLASE MINDY-4-RELATED"/>
    <property type="match status" value="1"/>
</dbReference>
<evidence type="ECO:0000259" key="2">
    <source>
        <dbReference type="SMART" id="SM01174"/>
    </source>
</evidence>
<gene>
    <name evidence="3" type="ORF">Pmar_PMAR009520</name>
</gene>
<comment type="similarity">
    <text evidence="1">Belongs to the MINDY deubiquitinase family. FAM188 subfamily.</text>
</comment>
<dbReference type="AlphaFoldDB" id="C5KEE8"/>
<reference evidence="3 4" key="1">
    <citation type="submission" date="2008-07" db="EMBL/GenBank/DDBJ databases">
        <authorList>
            <person name="El-Sayed N."/>
            <person name="Caler E."/>
            <person name="Inman J."/>
            <person name="Amedeo P."/>
            <person name="Hass B."/>
            <person name="Wortman J."/>
        </authorList>
    </citation>
    <scope>NUCLEOTIDE SEQUENCE [LARGE SCALE GENOMIC DNA]</scope>
    <source>
        <strain evidence="4">ATCC 50983 / TXsc</strain>
    </source>
</reference>
<evidence type="ECO:0000313" key="3">
    <source>
        <dbReference type="EMBL" id="EER17086.1"/>
    </source>
</evidence>
<evidence type="ECO:0000313" key="4">
    <source>
        <dbReference type="Proteomes" id="UP000007800"/>
    </source>
</evidence>
<name>C5KEE8_PERM5</name>
<dbReference type="OrthoDB" id="10263628at2759"/>
<protein>
    <recommendedName>
        <fullName evidence="2">Deubiquitinating enzyme MINDY-3/4 conserved domain-containing protein</fullName>
    </recommendedName>
</protein>
<dbReference type="GeneID" id="9053208"/>
<dbReference type="InParanoid" id="C5KEE8"/>
<dbReference type="PANTHER" id="PTHR12473:SF8">
    <property type="entry name" value="UBIQUITIN CARBOXYL-TERMINAL HYDROLASE MINDY-4-RELATED"/>
    <property type="match status" value="1"/>
</dbReference>
<dbReference type="GO" id="GO:0071108">
    <property type="term" value="P:protein K48-linked deubiquitination"/>
    <property type="evidence" value="ECO:0007669"/>
    <property type="project" value="InterPro"/>
</dbReference>
<dbReference type="GO" id="GO:0004843">
    <property type="term" value="F:cysteine-type deubiquitinase activity"/>
    <property type="evidence" value="ECO:0007669"/>
    <property type="project" value="UniProtKB-EC"/>
</dbReference>
<dbReference type="SMART" id="SM01174">
    <property type="entry name" value="DUF4205"/>
    <property type="match status" value="1"/>
</dbReference>
<dbReference type="EMBL" id="GG672330">
    <property type="protein sequence ID" value="EER17086.1"/>
    <property type="molecule type" value="Genomic_DNA"/>
</dbReference>
<dbReference type="RefSeq" id="XP_002785290.1">
    <property type="nucleotide sequence ID" value="XM_002785244.1"/>
</dbReference>
<accession>C5KEE8</accession>
<dbReference type="InterPro" id="IPR039785">
    <property type="entry name" value="MINY3/4"/>
</dbReference>
<organism evidence="4">
    <name type="scientific">Perkinsus marinus (strain ATCC 50983 / TXsc)</name>
    <dbReference type="NCBI Taxonomy" id="423536"/>
    <lineage>
        <taxon>Eukaryota</taxon>
        <taxon>Sar</taxon>
        <taxon>Alveolata</taxon>
        <taxon>Perkinsozoa</taxon>
        <taxon>Perkinsea</taxon>
        <taxon>Perkinsida</taxon>
        <taxon>Perkinsidae</taxon>
        <taxon>Perkinsus</taxon>
    </lineage>
</organism>
<feature type="domain" description="Deubiquitinating enzyme MINDY-3/4 conserved" evidence="2">
    <location>
        <begin position="2"/>
        <end position="182"/>
    </location>
</feature>
<evidence type="ECO:0000256" key="1">
    <source>
        <dbReference type="ARBA" id="ARBA00011074"/>
    </source>
</evidence>